<keyword evidence="6 9" id="KW-1133">Transmembrane helix</keyword>
<keyword evidence="3 9" id="KW-0812">Transmembrane</keyword>
<comment type="similarity">
    <text evidence="2">Belongs to the TrbE/VirB4 family.</text>
</comment>
<dbReference type="Pfam" id="PF19044">
    <property type="entry name" value="P-loop_TraG"/>
    <property type="match status" value="1"/>
</dbReference>
<dbReference type="InterPro" id="IPR027417">
    <property type="entry name" value="P-loop_NTPase"/>
</dbReference>
<evidence type="ECO:0000259" key="11">
    <source>
        <dbReference type="Pfam" id="PF19044"/>
    </source>
</evidence>
<sequence length="922" mass="105811">MEVIYKALTRPAMIFGVPITPFFIACAIICLTSLYTNLIFLSFLPVVIFIMKEITKKDDFIFKLLFLKISFFTNPSSKKFSSGKKAYITNQYSNNNHINFNMPKLSIIGLDKVPNISKYLPYQTLADNVVITKNFDIMATWHINGISFEVENENFIEFNKQKINMFLRQFDAKNVSFYIHSVRTNTWDKFDGIFKNEFLSNLNKKYYDGFSKNDLKNNSFYLTAIYSPLTTKALRSSFIKDSLDKRVKELNNFIRAFENFAITIESNFNDFGIKRLKNYEIKGQKYSEQLEFYNFLISGEFQKVRTPNAPIYEYLTGNLTDIMFGNSTAQLNYNDGRKKFIKAIEIKDYPGESFSGIFDLLMYEDIEYIMTQSFVPMPKVEAKGNIDKQRKRLVAAEDDAISQIEELDTALDNLVSGELNFGKYHLSLVVFGDSVSEVEKNANKIMKPLGDLGFLTTLASIALPATYFSQFPANFGIRPRIHTLSTLNFASLVSFHNFAKGKRSNNQWGDAVTIFKTPNKQPFYFNFHETRKNKKDFSSDTFLLANTLIIGKSGGGKTVLMGFLLDQLQKYADKNTFAPGTPEDKKNATFFFLDKDKGASANIFASGGKYLTIDAGKPTGFNPFMVDNTAENIRKLQTLMKMLVTRNDEILTTLEEESLNNAVTYIMHHFEKDERNYGISLMLEHLTERNDERNSLKSRLKLWSQDNKFGWVFDNEIDELNFNDTDVNIYGIDGTDLLKDSEINCMVAYYILWRIMDLTDGRRFGLLVDEAWDWIQNEIVAKEVFNKQKTIRKQNGFVVLGTQSVEDFAKSKIATAVIEQSATILLLANPQAKKVDYVDRLNLSEEEFEFVKNVDPNKYKFLVRKNTGEKSIVSLDLSSVGKENLAILSTGSTFVDEVEKIINDKSKNYDEKLENLKNLYRS</sequence>
<dbReference type="InterPro" id="IPR051162">
    <property type="entry name" value="T4SS_component"/>
</dbReference>
<dbReference type="GO" id="GO:0016020">
    <property type="term" value="C:membrane"/>
    <property type="evidence" value="ECO:0007669"/>
    <property type="project" value="UniProtKB-SubCell"/>
</dbReference>
<proteinExistence type="inferred from homology"/>
<keyword evidence="8 9" id="KW-0472">Membrane</keyword>
<evidence type="ECO:0000256" key="8">
    <source>
        <dbReference type="ARBA" id="ARBA00023136"/>
    </source>
</evidence>
<dbReference type="Pfam" id="PF05101">
    <property type="entry name" value="VirB3"/>
    <property type="match status" value="1"/>
</dbReference>
<evidence type="ECO:0000256" key="9">
    <source>
        <dbReference type="SAM" id="Phobius"/>
    </source>
</evidence>
<evidence type="ECO:0000256" key="4">
    <source>
        <dbReference type="ARBA" id="ARBA00022741"/>
    </source>
</evidence>
<evidence type="ECO:0000313" key="13">
    <source>
        <dbReference type="EMBL" id="EPH07393.1"/>
    </source>
</evidence>
<evidence type="ECO:0000256" key="2">
    <source>
        <dbReference type="ARBA" id="ARBA00006512"/>
    </source>
</evidence>
<dbReference type="PANTHER" id="PTHR30121">
    <property type="entry name" value="UNCHARACTERIZED PROTEIN YJGR-RELATED"/>
    <property type="match status" value="1"/>
</dbReference>
<comment type="subcellular location">
    <subcellularLocation>
        <location evidence="1">Membrane</location>
    </subcellularLocation>
</comment>
<dbReference type="RefSeq" id="WP_016647466.1">
    <property type="nucleotide sequence ID" value="NZ_KE340329.1"/>
</dbReference>
<dbReference type="InterPro" id="IPR043964">
    <property type="entry name" value="P-loop_TraG"/>
</dbReference>
<evidence type="ECO:0000259" key="10">
    <source>
        <dbReference type="Pfam" id="PF03135"/>
    </source>
</evidence>
<keyword evidence="14" id="KW-1185">Reference proteome</keyword>
<keyword evidence="7" id="KW-0843">Virulence</keyword>
<dbReference type="AlphaFoldDB" id="S3XPR9"/>
<dbReference type="EMBL" id="AGYD01000016">
    <property type="protein sequence ID" value="EPH07393.1"/>
    <property type="molecule type" value="Genomic_DNA"/>
</dbReference>
<feature type="domain" description="TraG P-loop" evidence="11">
    <location>
        <begin position="545"/>
        <end position="857"/>
    </location>
</feature>
<dbReference type="InterPro" id="IPR018145">
    <property type="entry name" value="CagE_TrbE_VirB_cntrl_dom"/>
</dbReference>
<dbReference type="InterPro" id="IPR007792">
    <property type="entry name" value="T4SS_VirB3/TrbD/AvhB"/>
</dbReference>
<dbReference type="PANTHER" id="PTHR30121:SF12">
    <property type="entry name" value="TYPE IV SECRETION SYSTEM PROTEIN CAGE"/>
    <property type="match status" value="1"/>
</dbReference>
<comment type="caution">
    <text evidence="13">The sequence shown here is derived from an EMBL/GenBank/DDBJ whole genome shotgun (WGS) entry which is preliminary data.</text>
</comment>
<evidence type="ECO:0000256" key="6">
    <source>
        <dbReference type="ARBA" id="ARBA00022989"/>
    </source>
</evidence>
<dbReference type="Gene3D" id="3.40.50.300">
    <property type="entry name" value="P-loop containing nucleotide triphosphate hydrolases"/>
    <property type="match status" value="1"/>
</dbReference>
<reference evidence="13 14" key="1">
    <citation type="submission" date="2013-06" db="EMBL/GenBank/DDBJ databases">
        <title>The Genome Sequence of Campylobacter ureolyticus ACS-301-V-SCH3B.</title>
        <authorList>
            <consortium name="The Broad Institute Genomics Platform"/>
            <person name="Earl A."/>
            <person name="Ward D."/>
            <person name="Feldgarden M."/>
            <person name="Gevers D."/>
            <person name="Saerens B."/>
            <person name="Vaneechoutte M."/>
            <person name="Walker B."/>
            <person name="Young S."/>
            <person name="Zeng Q."/>
            <person name="Gargeya S."/>
            <person name="Fitzgerald M."/>
            <person name="Haas B."/>
            <person name="Abouelleil A."/>
            <person name="Allen A.W."/>
            <person name="Alvarado L."/>
            <person name="Arachchi H.M."/>
            <person name="Berlin A.M."/>
            <person name="Chapman S.B."/>
            <person name="Gainer-Dewar J."/>
            <person name="Goldberg J."/>
            <person name="Griggs A."/>
            <person name="Gujja S."/>
            <person name="Hansen M."/>
            <person name="Howarth C."/>
            <person name="Imamovic A."/>
            <person name="Ireland A."/>
            <person name="Larimer J."/>
            <person name="McCowan C."/>
            <person name="Murphy C."/>
            <person name="Pearson M."/>
            <person name="Poon T.W."/>
            <person name="Priest M."/>
            <person name="Roberts A."/>
            <person name="Saif S."/>
            <person name="Shea T."/>
            <person name="Sisk P."/>
            <person name="Sykes S."/>
            <person name="Wortman J."/>
            <person name="Nusbaum C."/>
            <person name="Birren B."/>
        </authorList>
    </citation>
    <scope>NUCLEOTIDE SEQUENCE [LARGE SCALE GENOMIC DNA]</scope>
    <source>
        <strain evidence="13 14">ACS-301-V-Sch3b</strain>
    </source>
</reference>
<evidence type="ECO:0000313" key="12">
    <source>
        <dbReference type="EMBL" id="EPH06939.1"/>
    </source>
</evidence>
<dbReference type="SUPFAM" id="SSF52540">
    <property type="entry name" value="P-loop containing nucleoside triphosphate hydrolases"/>
    <property type="match status" value="1"/>
</dbReference>
<dbReference type="PROSITE" id="PS51257">
    <property type="entry name" value="PROKAR_LIPOPROTEIN"/>
    <property type="match status" value="1"/>
</dbReference>
<evidence type="ECO:0000313" key="14">
    <source>
        <dbReference type="Proteomes" id="UP000014539"/>
    </source>
</evidence>
<evidence type="ECO:0000256" key="7">
    <source>
        <dbReference type="ARBA" id="ARBA00023026"/>
    </source>
</evidence>
<dbReference type="PATRIC" id="fig|883165.3.peg.1634"/>
<dbReference type="EMBL" id="AGYD01000019">
    <property type="protein sequence ID" value="EPH06939.1"/>
    <property type="molecule type" value="Genomic_DNA"/>
</dbReference>
<protein>
    <submittedName>
        <fullName evidence="13">VirB4 family type IV secretion/conjugal transfer ATPase</fullName>
    </submittedName>
</protein>
<evidence type="ECO:0000256" key="5">
    <source>
        <dbReference type="ARBA" id="ARBA00022840"/>
    </source>
</evidence>
<dbReference type="Gene3D" id="1.10.8.730">
    <property type="match status" value="1"/>
</dbReference>
<name>S3XPR9_9BACT</name>
<organism evidence="13 14">
    <name type="scientific">Campylobacter ureolyticus ACS-301-V-Sch3b</name>
    <dbReference type="NCBI Taxonomy" id="883165"/>
    <lineage>
        <taxon>Bacteria</taxon>
        <taxon>Pseudomonadati</taxon>
        <taxon>Campylobacterota</taxon>
        <taxon>Epsilonproteobacteria</taxon>
        <taxon>Campylobacterales</taxon>
        <taxon>Campylobacteraceae</taxon>
        <taxon>Campylobacter</taxon>
    </lineage>
</organism>
<accession>S3XPR9</accession>
<dbReference type="NCBIfam" id="TIGR00929">
    <property type="entry name" value="VirB4_CagE"/>
    <property type="match status" value="1"/>
</dbReference>
<keyword evidence="4" id="KW-0547">Nucleotide-binding</keyword>
<feature type="transmembrane region" description="Helical" evidence="9">
    <location>
        <begin position="22"/>
        <end position="50"/>
    </location>
</feature>
<gene>
    <name evidence="13" type="ORF">HMPREF9309_01614</name>
    <name evidence="12" type="ORF">HMPREF9309_01712</name>
</gene>
<dbReference type="Pfam" id="PF03135">
    <property type="entry name" value="CagE_TrbE_VirB"/>
    <property type="match status" value="1"/>
</dbReference>
<feature type="domain" description="CagE TrbE VirB component of type IV transporter system central" evidence="10">
    <location>
        <begin position="274"/>
        <end position="480"/>
    </location>
</feature>
<evidence type="ECO:0000256" key="1">
    <source>
        <dbReference type="ARBA" id="ARBA00004370"/>
    </source>
</evidence>
<keyword evidence="5" id="KW-0067">ATP-binding</keyword>
<evidence type="ECO:0000256" key="3">
    <source>
        <dbReference type="ARBA" id="ARBA00022692"/>
    </source>
</evidence>
<dbReference type="eggNOG" id="COG3702">
    <property type="taxonomic scope" value="Bacteria"/>
</dbReference>
<dbReference type="Proteomes" id="UP000014539">
    <property type="component" value="Unassembled WGS sequence"/>
</dbReference>
<dbReference type="InterPro" id="IPR004346">
    <property type="entry name" value="CagE_TrbE_VirB"/>
</dbReference>
<dbReference type="HOGENOM" id="CLU_008341_3_0_7"/>
<dbReference type="eggNOG" id="COG3451">
    <property type="taxonomic scope" value="Bacteria"/>
</dbReference>
<dbReference type="GO" id="GO:0005524">
    <property type="term" value="F:ATP binding"/>
    <property type="evidence" value="ECO:0007669"/>
    <property type="project" value="UniProtKB-KW"/>
</dbReference>